<keyword evidence="1" id="KW-1133">Transmembrane helix</keyword>
<keyword evidence="1" id="KW-0812">Transmembrane</keyword>
<dbReference type="Proteomes" id="UP000245631">
    <property type="component" value="Unassembled WGS sequence"/>
</dbReference>
<proteinExistence type="predicted"/>
<gene>
    <name evidence="2" type="ORF">C8D77_111154</name>
</gene>
<keyword evidence="1" id="KW-0472">Membrane</keyword>
<comment type="caution">
    <text evidence="2">The sequence shown here is derived from an EMBL/GenBank/DDBJ whole genome shotgun (WGS) entry which is preliminary data.</text>
</comment>
<dbReference type="AlphaFoldDB" id="A0A8E2W8N6"/>
<dbReference type="GeneID" id="61054927"/>
<sequence length="113" mass="12469">MSDSFFTTRTAADMQFEQVNIATCELFMDAAVRRIAKVEGPFEAAKRLQRLADICSGAYVLPIEHWAQLGKVEQQKVEAPPRVSTRKRIFDFIGSPTAAWLAGLATGFLMGSS</sequence>
<name>A0A8E2W8N6_RHILI</name>
<dbReference type="RefSeq" id="WP_109670512.1">
    <property type="nucleotide sequence ID" value="NZ_QGGH01000011.1"/>
</dbReference>
<protein>
    <submittedName>
        <fullName evidence="2">Uncharacterized protein</fullName>
    </submittedName>
</protein>
<evidence type="ECO:0000313" key="2">
    <source>
        <dbReference type="EMBL" id="PWJ88431.1"/>
    </source>
</evidence>
<reference evidence="2 3" key="1">
    <citation type="submission" date="2018-05" db="EMBL/GenBank/DDBJ databases">
        <title>Genomic Encyclopedia of Type Strains, Phase IV (KMG-IV): sequencing the most valuable type-strain genomes for metagenomic binning, comparative biology and taxonomic classification.</title>
        <authorList>
            <person name="Goeker M."/>
        </authorList>
    </citation>
    <scope>NUCLEOTIDE SEQUENCE [LARGE SCALE GENOMIC DNA]</scope>
    <source>
        <strain evidence="2 3">DSM 2626</strain>
    </source>
</reference>
<dbReference type="EMBL" id="QGGH01000011">
    <property type="protein sequence ID" value="PWJ88431.1"/>
    <property type="molecule type" value="Genomic_DNA"/>
</dbReference>
<accession>A0A8E2W8N6</accession>
<organism evidence="2 3">
    <name type="scientific">Rhizobium loti</name>
    <name type="common">Mesorhizobium loti</name>
    <dbReference type="NCBI Taxonomy" id="381"/>
    <lineage>
        <taxon>Bacteria</taxon>
        <taxon>Pseudomonadati</taxon>
        <taxon>Pseudomonadota</taxon>
        <taxon>Alphaproteobacteria</taxon>
        <taxon>Hyphomicrobiales</taxon>
        <taxon>Phyllobacteriaceae</taxon>
        <taxon>Mesorhizobium</taxon>
    </lineage>
</organism>
<evidence type="ECO:0000313" key="3">
    <source>
        <dbReference type="Proteomes" id="UP000245631"/>
    </source>
</evidence>
<feature type="transmembrane region" description="Helical" evidence="1">
    <location>
        <begin position="89"/>
        <end position="110"/>
    </location>
</feature>
<evidence type="ECO:0000256" key="1">
    <source>
        <dbReference type="SAM" id="Phobius"/>
    </source>
</evidence>